<dbReference type="AlphaFoldDB" id="A0A3S5HNY0"/>
<feature type="transmembrane region" description="Helical" evidence="1">
    <location>
        <begin position="27"/>
        <end position="49"/>
    </location>
</feature>
<sequence>MYLIFGKNEILKIKTENKIKNIIKKKYIYNIYYISIKKIFDFTIVLNLLKQNNIFKKKN</sequence>
<accession>A0A3S5HNY0</accession>
<dbReference type="KEGG" id="aade:C3B56_00265"/>
<organism evidence="2 3">
    <name type="scientific">Candidatus Annandia adelgestsuga</name>
    <dbReference type="NCBI Taxonomy" id="1302411"/>
    <lineage>
        <taxon>Bacteria</taxon>
        <taxon>Pseudomonadati</taxon>
        <taxon>Pseudomonadota</taxon>
        <taxon>Gammaproteobacteria</taxon>
        <taxon>Enterobacterales</taxon>
        <taxon>Enterobacteriaceae</taxon>
        <taxon>Candidatus Annandia</taxon>
    </lineage>
</organism>
<keyword evidence="1" id="KW-0472">Membrane</keyword>
<dbReference type="Proteomes" id="UP000274458">
    <property type="component" value="Chromosome"/>
</dbReference>
<evidence type="ECO:0000313" key="3">
    <source>
        <dbReference type="Proteomes" id="UP000274458"/>
    </source>
</evidence>
<keyword evidence="3" id="KW-1185">Reference proteome</keyword>
<reference evidence="2 3" key="1">
    <citation type="journal article" date="2018" name="Genome Biol. Evol.">
        <title>Partnering With a Pest: Genomes of Hemlock Woolly Adelgid Symbionts Reveal Atypical Nutritional Provisioning Patterns in Dual-Obligate Bacteria.</title>
        <authorList>
            <person name="Weglarz K.M."/>
            <person name="Havill N.P."/>
            <person name="Burke G.R."/>
            <person name="von Dohlen C.D."/>
        </authorList>
    </citation>
    <scope>NUCLEOTIDE SEQUENCE [LARGE SCALE GENOMIC DNA]</scope>
    <source>
        <strain evidence="2">ENA</strain>
    </source>
</reference>
<dbReference type="EMBL" id="CP026513">
    <property type="protein sequence ID" value="AZP36356.1"/>
    <property type="molecule type" value="Genomic_DNA"/>
</dbReference>
<gene>
    <name evidence="2" type="ORF">C3B56_00265</name>
</gene>
<proteinExistence type="predicted"/>
<name>A0A3S5HNY0_9ENTR</name>
<evidence type="ECO:0000256" key="1">
    <source>
        <dbReference type="SAM" id="Phobius"/>
    </source>
</evidence>
<keyword evidence="1" id="KW-0812">Transmembrane</keyword>
<protein>
    <submittedName>
        <fullName evidence="2">Uncharacterized protein</fullName>
    </submittedName>
</protein>
<evidence type="ECO:0000313" key="2">
    <source>
        <dbReference type="EMBL" id="AZP36356.1"/>
    </source>
</evidence>
<keyword evidence="1" id="KW-1133">Transmembrane helix</keyword>